<name>G6XGG2_9PROT</name>
<reference evidence="1 2" key="1">
    <citation type="submission" date="2011-10" db="EMBL/GenBank/DDBJ databases">
        <title>Genome sequence of Gluconobacter morbifer G707, isolated from Drosophila gut.</title>
        <authorList>
            <person name="Lee W.-J."/>
            <person name="Kim E.-K."/>
        </authorList>
    </citation>
    <scope>NUCLEOTIDE SEQUENCE [LARGE SCALE GENOMIC DNA]</scope>
    <source>
        <strain evidence="1 2">G707</strain>
    </source>
</reference>
<proteinExistence type="predicted"/>
<organism evidence="1 2">
    <name type="scientific">Gluconobacter morbifer G707</name>
    <dbReference type="NCBI Taxonomy" id="1088869"/>
    <lineage>
        <taxon>Bacteria</taxon>
        <taxon>Pseudomonadati</taxon>
        <taxon>Pseudomonadota</taxon>
        <taxon>Alphaproteobacteria</taxon>
        <taxon>Acetobacterales</taxon>
        <taxon>Acetobacteraceae</taxon>
        <taxon>Gluconobacter</taxon>
    </lineage>
</organism>
<sequence length="117" mass="13125">MHLEQRTGSVPGLVYATVRQGMTTRTFPIEVRRTASGHYVALMPDNRWSIECLTVEAALLMYAAMVFPVEQEQSPWLANPRPAPFPAERMAAEDRRVTRTLLPGDAGPSNKMTPEHF</sequence>
<dbReference type="EMBL" id="AGQV01000001">
    <property type="protein sequence ID" value="EHH69270.1"/>
    <property type="molecule type" value="Genomic_DNA"/>
</dbReference>
<accession>G6XGG2</accession>
<dbReference type="PATRIC" id="fig|1088869.3.peg.587"/>
<dbReference type="AlphaFoldDB" id="G6XGG2"/>
<dbReference type="STRING" id="1088869.GMO_05770"/>
<keyword evidence="2" id="KW-1185">Reference proteome</keyword>
<evidence type="ECO:0000313" key="2">
    <source>
        <dbReference type="Proteomes" id="UP000004949"/>
    </source>
</evidence>
<gene>
    <name evidence="1" type="ORF">GMO_05770</name>
</gene>
<protein>
    <submittedName>
        <fullName evidence="1">Uncharacterized protein</fullName>
    </submittedName>
</protein>
<dbReference type="Proteomes" id="UP000004949">
    <property type="component" value="Unassembled WGS sequence"/>
</dbReference>
<evidence type="ECO:0000313" key="1">
    <source>
        <dbReference type="EMBL" id="EHH69270.1"/>
    </source>
</evidence>
<comment type="caution">
    <text evidence="1">The sequence shown here is derived from an EMBL/GenBank/DDBJ whole genome shotgun (WGS) entry which is preliminary data.</text>
</comment>